<accession>A0A1H1BIN2</accession>
<dbReference type="AlphaFoldDB" id="A0A1H1BIN2"/>
<feature type="transmembrane region" description="Helical" evidence="1">
    <location>
        <begin position="168"/>
        <end position="186"/>
    </location>
</feature>
<dbReference type="EMBL" id="QQST01000001">
    <property type="protein sequence ID" value="RDI70802.1"/>
    <property type="molecule type" value="Genomic_DNA"/>
</dbReference>
<evidence type="ECO:0000313" key="3">
    <source>
        <dbReference type="EMBL" id="RDI70802.1"/>
    </source>
</evidence>
<organism evidence="4 5">
    <name type="scientific">Halopelagius longus</name>
    <dbReference type="NCBI Taxonomy" id="1236180"/>
    <lineage>
        <taxon>Archaea</taxon>
        <taxon>Methanobacteriati</taxon>
        <taxon>Methanobacteriota</taxon>
        <taxon>Stenosarchaea group</taxon>
        <taxon>Halobacteria</taxon>
        <taxon>Halobacteriales</taxon>
        <taxon>Haloferacaceae</taxon>
    </lineage>
</organism>
<dbReference type="GO" id="GO:0008237">
    <property type="term" value="F:metallopeptidase activity"/>
    <property type="evidence" value="ECO:0007669"/>
    <property type="project" value="UniProtKB-KW"/>
</dbReference>
<feature type="domain" description="CAAX prenyl protease 2/Lysostaphin resistance protein A-like" evidence="2">
    <location>
        <begin position="137"/>
        <end position="222"/>
    </location>
</feature>
<gene>
    <name evidence="3" type="ORF">DWB78_03135</name>
    <name evidence="4" type="ORF">SAMN05216278_1815</name>
</gene>
<keyword evidence="1" id="KW-0472">Membrane</keyword>
<keyword evidence="1" id="KW-1133">Transmembrane helix</keyword>
<keyword evidence="1" id="KW-0812">Transmembrane</keyword>
<evidence type="ECO:0000313" key="5">
    <source>
        <dbReference type="Proteomes" id="UP000199289"/>
    </source>
</evidence>
<keyword evidence="3" id="KW-0378">Hydrolase</keyword>
<keyword evidence="6" id="KW-1185">Reference proteome</keyword>
<reference evidence="5" key="1">
    <citation type="submission" date="2016-10" db="EMBL/GenBank/DDBJ databases">
        <authorList>
            <person name="Varghese N."/>
            <person name="Submissions S."/>
        </authorList>
    </citation>
    <scope>NUCLEOTIDE SEQUENCE [LARGE SCALE GENOMIC DNA]</scope>
    <source>
        <strain evidence="5">CGMCC 1.12397</strain>
    </source>
</reference>
<dbReference type="Pfam" id="PF02517">
    <property type="entry name" value="Rce1-like"/>
    <property type="match status" value="1"/>
</dbReference>
<feature type="transmembrane region" description="Helical" evidence="1">
    <location>
        <begin position="29"/>
        <end position="50"/>
    </location>
</feature>
<dbReference type="GO" id="GO:0006508">
    <property type="term" value="P:proteolysis"/>
    <property type="evidence" value="ECO:0007669"/>
    <property type="project" value="UniProtKB-KW"/>
</dbReference>
<dbReference type="InterPro" id="IPR003675">
    <property type="entry name" value="Rce1/LyrA-like_dom"/>
</dbReference>
<evidence type="ECO:0000313" key="6">
    <source>
        <dbReference type="Proteomes" id="UP000255421"/>
    </source>
</evidence>
<evidence type="ECO:0000256" key="1">
    <source>
        <dbReference type="SAM" id="Phobius"/>
    </source>
</evidence>
<keyword evidence="3" id="KW-0482">Metalloprotease</keyword>
<feature type="transmembrane region" description="Helical" evidence="1">
    <location>
        <begin position="212"/>
        <end position="232"/>
    </location>
</feature>
<sequence length="233" mass="24429">MPAQNDPTTVAPPYVDATGERDAFERPTVVGLVVALLGIPALSFAARTLSVGLHPVAEIALLWSLLGVVLGVVFVWEDRPLRSLGVRRPDRIDAAYLLAATVLGFLALAATGPLVEMLGLAQSGQTGMGVEEYGVGIAVAAAVTTGVVEEVLYRGYAIERLAERSESALVAGGLSWAAFTVAHAVSWQLGDLLQVALAALVFTLVYVRRRSLFAVVGAHVLIWLLGVLGAVYG</sequence>
<protein>
    <submittedName>
        <fullName evidence="3">CPBP family intramembrane metalloprotease</fullName>
    </submittedName>
    <submittedName>
        <fullName evidence="4">Membrane protease YdiL, CAAX protease family</fullName>
    </submittedName>
</protein>
<name>A0A1H1BIN2_9EURY</name>
<keyword evidence="4" id="KW-0645">Protease</keyword>
<feature type="transmembrane region" description="Helical" evidence="1">
    <location>
        <begin position="135"/>
        <end position="156"/>
    </location>
</feature>
<feature type="transmembrane region" description="Helical" evidence="1">
    <location>
        <begin position="96"/>
        <end position="115"/>
    </location>
</feature>
<dbReference type="EMBL" id="FNKQ01000002">
    <property type="protein sequence ID" value="SDQ51828.1"/>
    <property type="molecule type" value="Genomic_DNA"/>
</dbReference>
<dbReference type="Proteomes" id="UP000255421">
    <property type="component" value="Unassembled WGS sequence"/>
</dbReference>
<dbReference type="GO" id="GO:0080120">
    <property type="term" value="P:CAAX-box protein maturation"/>
    <property type="evidence" value="ECO:0007669"/>
    <property type="project" value="UniProtKB-ARBA"/>
</dbReference>
<feature type="transmembrane region" description="Helical" evidence="1">
    <location>
        <begin position="56"/>
        <end position="76"/>
    </location>
</feature>
<dbReference type="GO" id="GO:0004175">
    <property type="term" value="F:endopeptidase activity"/>
    <property type="evidence" value="ECO:0007669"/>
    <property type="project" value="UniProtKB-ARBA"/>
</dbReference>
<reference evidence="4" key="2">
    <citation type="submission" date="2016-10" db="EMBL/GenBank/DDBJ databases">
        <authorList>
            <person name="de Groot N.N."/>
        </authorList>
    </citation>
    <scope>NUCLEOTIDE SEQUENCE [LARGE SCALE GENOMIC DNA]</scope>
    <source>
        <strain evidence="4">CGMCC 1.12397</strain>
    </source>
</reference>
<dbReference type="Proteomes" id="UP000199289">
    <property type="component" value="Unassembled WGS sequence"/>
</dbReference>
<reference evidence="3 6" key="3">
    <citation type="submission" date="2018-07" db="EMBL/GenBank/DDBJ databases">
        <title>Genome sequence of extremly halophilic archaeon Halopelagius longus strain BC12-B1.</title>
        <authorList>
            <person name="Zhang X."/>
        </authorList>
    </citation>
    <scope>NUCLEOTIDE SEQUENCE [LARGE SCALE GENOMIC DNA]</scope>
    <source>
        <strain evidence="3 6">BC12-B1</strain>
    </source>
</reference>
<evidence type="ECO:0000313" key="4">
    <source>
        <dbReference type="EMBL" id="SDQ51828.1"/>
    </source>
</evidence>
<proteinExistence type="predicted"/>
<evidence type="ECO:0000259" key="2">
    <source>
        <dbReference type="Pfam" id="PF02517"/>
    </source>
</evidence>